<organism evidence="1 2">
    <name type="scientific">Friedmanniomyces simplex</name>
    <dbReference type="NCBI Taxonomy" id="329884"/>
    <lineage>
        <taxon>Eukaryota</taxon>
        <taxon>Fungi</taxon>
        <taxon>Dikarya</taxon>
        <taxon>Ascomycota</taxon>
        <taxon>Pezizomycotina</taxon>
        <taxon>Dothideomycetes</taxon>
        <taxon>Dothideomycetidae</taxon>
        <taxon>Mycosphaerellales</taxon>
        <taxon>Teratosphaeriaceae</taxon>
        <taxon>Friedmanniomyces</taxon>
    </lineage>
</organism>
<dbReference type="Proteomes" id="UP000309340">
    <property type="component" value="Unassembled WGS sequence"/>
</dbReference>
<accession>A0A4U0WX19</accession>
<keyword evidence="2" id="KW-1185">Reference proteome</keyword>
<dbReference type="AlphaFoldDB" id="A0A4U0WX19"/>
<sequence length="311" mass="35955">MSKAADTDKAAFARTRFLEYRHLSRNALLKLVTDAGYGQEARGIASKAALTHLMQRVDRCLPCYLLSTERELERFCSARNLDVEIDGRARSESHKQYQMRQALFAADEQPEFHRFFELPAEVRNVIYELSMVHYPKTLKTPSQPPITMTRKAVRQEVLSVFYSRHTFELNFARHEPSVRKPWTDKARRERQAVFRETLETFAFLSAIPLSCHTQIQKLKLTFAVHQLYKGEGTMSCEFDLGRAGHEVQVYGNHQYHDLLKLVKGKVKVALEAVVEGMGARKGGKRLMRLMDLQELRAAFQEAYNRAMVEER</sequence>
<dbReference type="OrthoDB" id="5272396at2759"/>
<dbReference type="EMBL" id="NAJQ01000518">
    <property type="protein sequence ID" value="TKA68304.1"/>
    <property type="molecule type" value="Genomic_DNA"/>
</dbReference>
<protein>
    <submittedName>
        <fullName evidence="1">Uncharacterized protein</fullName>
    </submittedName>
</protein>
<reference evidence="1 2" key="1">
    <citation type="submission" date="2017-03" db="EMBL/GenBank/DDBJ databases">
        <title>Genomes of endolithic fungi from Antarctica.</title>
        <authorList>
            <person name="Coleine C."/>
            <person name="Masonjones S."/>
            <person name="Stajich J.E."/>
        </authorList>
    </citation>
    <scope>NUCLEOTIDE SEQUENCE [LARGE SCALE GENOMIC DNA]</scope>
    <source>
        <strain evidence="1 2">CCFEE 5184</strain>
    </source>
</reference>
<gene>
    <name evidence="1" type="ORF">B0A55_10870</name>
</gene>
<proteinExistence type="predicted"/>
<name>A0A4U0WX19_9PEZI</name>
<evidence type="ECO:0000313" key="2">
    <source>
        <dbReference type="Proteomes" id="UP000309340"/>
    </source>
</evidence>
<evidence type="ECO:0000313" key="1">
    <source>
        <dbReference type="EMBL" id="TKA68304.1"/>
    </source>
</evidence>
<comment type="caution">
    <text evidence="1">The sequence shown here is derived from an EMBL/GenBank/DDBJ whole genome shotgun (WGS) entry which is preliminary data.</text>
</comment>